<dbReference type="InterPro" id="IPR030678">
    <property type="entry name" value="Peptide/Ni-bd"/>
</dbReference>
<dbReference type="PROSITE" id="PS51318">
    <property type="entry name" value="TAT"/>
    <property type="match status" value="1"/>
</dbReference>
<dbReference type="PANTHER" id="PTHR30290">
    <property type="entry name" value="PERIPLASMIC BINDING COMPONENT OF ABC TRANSPORTER"/>
    <property type="match status" value="1"/>
</dbReference>
<proteinExistence type="inferred from homology"/>
<keyword evidence="3" id="KW-0813">Transport</keyword>
<keyword evidence="8" id="KW-1185">Reference proteome</keyword>
<comment type="subcellular location">
    <subcellularLocation>
        <location evidence="1">Periplasm</location>
    </subcellularLocation>
</comment>
<evidence type="ECO:0000256" key="3">
    <source>
        <dbReference type="ARBA" id="ARBA00022448"/>
    </source>
</evidence>
<dbReference type="Proteomes" id="UP000321638">
    <property type="component" value="Unassembled WGS sequence"/>
</dbReference>
<dbReference type="GO" id="GO:0015833">
    <property type="term" value="P:peptide transport"/>
    <property type="evidence" value="ECO:0007669"/>
    <property type="project" value="TreeGrafter"/>
</dbReference>
<dbReference type="InterPro" id="IPR006311">
    <property type="entry name" value="TAT_signal"/>
</dbReference>
<keyword evidence="4 5" id="KW-0732">Signal</keyword>
<dbReference type="Gene3D" id="3.10.105.10">
    <property type="entry name" value="Dipeptide-binding Protein, Domain 3"/>
    <property type="match status" value="1"/>
</dbReference>
<comment type="caution">
    <text evidence="7">The sequence shown here is derived from an EMBL/GenBank/DDBJ whole genome shotgun (WGS) entry which is preliminary data.</text>
</comment>
<dbReference type="GO" id="GO:0030288">
    <property type="term" value="C:outer membrane-bounded periplasmic space"/>
    <property type="evidence" value="ECO:0007669"/>
    <property type="project" value="UniProtKB-ARBA"/>
</dbReference>
<dbReference type="PANTHER" id="PTHR30290:SF9">
    <property type="entry name" value="OLIGOPEPTIDE-BINDING PROTEIN APPA"/>
    <property type="match status" value="1"/>
</dbReference>
<dbReference type="OrthoDB" id="9803988at2"/>
<dbReference type="Pfam" id="PF00496">
    <property type="entry name" value="SBP_bac_5"/>
    <property type="match status" value="1"/>
</dbReference>
<feature type="domain" description="Solute-binding protein family 5" evidence="6">
    <location>
        <begin position="76"/>
        <end position="453"/>
    </location>
</feature>
<sequence length="543" mass="61387">MKRELLLRRWGLALVAAVALAGAGLAGAAPAAAKTFRWANAGDTNSMDPYGRNETFLLQFNANIYESLLRRNRDLKLEPSLAVKWGQMSPTRWFFDLRPGVTFHDGTPFTADDVVFSFGRATHVNSGIISYFPSVKAAVKVSDLRVEFETRYPDPLLDQKFAQFMIMSKAWCEKNNATVPADLRKNEESYASRNANGTGPFMLKERKAGEKTILVPNPKWWDKPEHNLTEVVFSVVANPATRVAALKAGDIDMMYEVPPQDTEGLRRDANVKVIEGPETRVVYLGFDHYRDELPDSSIKGKNPLKDKRVREIIYRLIDVDLIKRTVMRGQSYPTALMVAPGINGYVKELDKRPALLKPEEARKMLAAAGYPDGLEFSLDCPNDRYVNDEKICQAVVSMLAKAGIKVNLLAQTRLKFFAKIALQTANPVPNIDMYMLGWSPSSTYDVHNVFEQLIECYDLERRKGQTNNGRYCNPRFDALADKVEQEVDPARRNAMIREATAIYLADYAYIPLHQQAIIWAARKNIDLVQMADNYFPLRFVKVK</sequence>
<dbReference type="Gene3D" id="3.40.190.10">
    <property type="entry name" value="Periplasmic binding protein-like II"/>
    <property type="match status" value="1"/>
</dbReference>
<evidence type="ECO:0000313" key="8">
    <source>
        <dbReference type="Proteomes" id="UP000321638"/>
    </source>
</evidence>
<name>A0A5C8PKL4_9HYPH</name>
<comment type="similarity">
    <text evidence="2">Belongs to the bacterial solute-binding protein 5 family.</text>
</comment>
<organism evidence="7 8">
    <name type="scientific">Vineibacter terrae</name>
    <dbReference type="NCBI Taxonomy" id="2586908"/>
    <lineage>
        <taxon>Bacteria</taxon>
        <taxon>Pseudomonadati</taxon>
        <taxon>Pseudomonadota</taxon>
        <taxon>Alphaproteobacteria</taxon>
        <taxon>Hyphomicrobiales</taxon>
        <taxon>Vineibacter</taxon>
    </lineage>
</organism>
<gene>
    <name evidence="7" type="ORF">FHP25_17290</name>
</gene>
<dbReference type="RefSeq" id="WP_147848206.1">
    <property type="nucleotide sequence ID" value="NZ_VDUZ01000019.1"/>
</dbReference>
<dbReference type="GO" id="GO:1904680">
    <property type="term" value="F:peptide transmembrane transporter activity"/>
    <property type="evidence" value="ECO:0007669"/>
    <property type="project" value="TreeGrafter"/>
</dbReference>
<evidence type="ECO:0000256" key="2">
    <source>
        <dbReference type="ARBA" id="ARBA00005695"/>
    </source>
</evidence>
<evidence type="ECO:0000256" key="1">
    <source>
        <dbReference type="ARBA" id="ARBA00004418"/>
    </source>
</evidence>
<dbReference type="CDD" id="cd08498">
    <property type="entry name" value="PBP2_NikA_DppA_OppA_like_2"/>
    <property type="match status" value="1"/>
</dbReference>
<dbReference type="GO" id="GO:0043190">
    <property type="term" value="C:ATP-binding cassette (ABC) transporter complex"/>
    <property type="evidence" value="ECO:0007669"/>
    <property type="project" value="InterPro"/>
</dbReference>
<evidence type="ECO:0000256" key="5">
    <source>
        <dbReference type="SAM" id="SignalP"/>
    </source>
</evidence>
<feature type="chain" id="PRO_5022903738" evidence="5">
    <location>
        <begin position="29"/>
        <end position="543"/>
    </location>
</feature>
<evidence type="ECO:0000259" key="6">
    <source>
        <dbReference type="Pfam" id="PF00496"/>
    </source>
</evidence>
<dbReference type="InterPro" id="IPR000914">
    <property type="entry name" value="SBP_5_dom"/>
</dbReference>
<dbReference type="InterPro" id="IPR039424">
    <property type="entry name" value="SBP_5"/>
</dbReference>
<protein>
    <submittedName>
        <fullName evidence="7">ABC transporter substrate-binding protein</fullName>
    </submittedName>
</protein>
<accession>A0A5C8PKL4</accession>
<dbReference type="Gene3D" id="3.90.76.10">
    <property type="entry name" value="Dipeptide-binding Protein, Domain 1"/>
    <property type="match status" value="1"/>
</dbReference>
<evidence type="ECO:0000313" key="7">
    <source>
        <dbReference type="EMBL" id="TXL74244.1"/>
    </source>
</evidence>
<dbReference type="AlphaFoldDB" id="A0A5C8PKL4"/>
<dbReference type="PIRSF" id="PIRSF002741">
    <property type="entry name" value="MppA"/>
    <property type="match status" value="1"/>
</dbReference>
<dbReference type="SUPFAM" id="SSF53850">
    <property type="entry name" value="Periplasmic binding protein-like II"/>
    <property type="match status" value="1"/>
</dbReference>
<reference evidence="7 8" key="1">
    <citation type="submission" date="2019-06" db="EMBL/GenBank/DDBJ databases">
        <title>New taxonomy in bacterial strain CC-CFT640, isolated from vineyard.</title>
        <authorList>
            <person name="Lin S.-Y."/>
            <person name="Tsai C.-F."/>
            <person name="Young C.-C."/>
        </authorList>
    </citation>
    <scope>NUCLEOTIDE SEQUENCE [LARGE SCALE GENOMIC DNA]</scope>
    <source>
        <strain evidence="7 8">CC-CFT640</strain>
    </source>
</reference>
<feature type="signal peptide" evidence="5">
    <location>
        <begin position="1"/>
        <end position="28"/>
    </location>
</feature>
<evidence type="ECO:0000256" key="4">
    <source>
        <dbReference type="ARBA" id="ARBA00022729"/>
    </source>
</evidence>
<dbReference type="EMBL" id="VDUZ01000019">
    <property type="protein sequence ID" value="TXL74244.1"/>
    <property type="molecule type" value="Genomic_DNA"/>
</dbReference>